<evidence type="ECO:0000313" key="1">
    <source>
        <dbReference type="EMBL" id="KAI4388355.1"/>
    </source>
</evidence>
<name>A0ACB9SBT2_9MYRT</name>
<accession>A0ACB9SBT2</accession>
<gene>
    <name evidence="1" type="ORF">MLD38_000689</name>
</gene>
<reference evidence="2" key="1">
    <citation type="journal article" date="2023" name="Front. Plant Sci.">
        <title>Chromosomal-level genome assembly of Melastoma candidum provides insights into trichome evolution.</title>
        <authorList>
            <person name="Zhong Y."/>
            <person name="Wu W."/>
            <person name="Sun C."/>
            <person name="Zou P."/>
            <person name="Liu Y."/>
            <person name="Dai S."/>
            <person name="Zhou R."/>
        </authorList>
    </citation>
    <scope>NUCLEOTIDE SEQUENCE [LARGE SCALE GENOMIC DNA]</scope>
</reference>
<evidence type="ECO:0000313" key="2">
    <source>
        <dbReference type="Proteomes" id="UP001057402"/>
    </source>
</evidence>
<dbReference type="EMBL" id="CM042880">
    <property type="protein sequence ID" value="KAI4388355.1"/>
    <property type="molecule type" value="Genomic_DNA"/>
</dbReference>
<sequence>MGEAERETPLKTSTNIDEVTRSVPVQLPFTAYSWVPLQGRGHSEDLITWLLSNGEGDDKMNNEEIMDYSLVSLFAGLDTSTVAICFVIRSLSLSPGVYAGILRGMPFQGSP</sequence>
<organism evidence="1 2">
    <name type="scientific">Melastoma candidum</name>
    <dbReference type="NCBI Taxonomy" id="119954"/>
    <lineage>
        <taxon>Eukaryota</taxon>
        <taxon>Viridiplantae</taxon>
        <taxon>Streptophyta</taxon>
        <taxon>Embryophyta</taxon>
        <taxon>Tracheophyta</taxon>
        <taxon>Spermatophyta</taxon>
        <taxon>Magnoliopsida</taxon>
        <taxon>eudicotyledons</taxon>
        <taxon>Gunneridae</taxon>
        <taxon>Pentapetalae</taxon>
        <taxon>rosids</taxon>
        <taxon>malvids</taxon>
        <taxon>Myrtales</taxon>
        <taxon>Melastomataceae</taxon>
        <taxon>Melastomatoideae</taxon>
        <taxon>Melastomateae</taxon>
        <taxon>Melastoma</taxon>
    </lineage>
</organism>
<dbReference type="Proteomes" id="UP001057402">
    <property type="component" value="Chromosome 1"/>
</dbReference>
<keyword evidence="2" id="KW-1185">Reference proteome</keyword>
<comment type="caution">
    <text evidence="1">The sequence shown here is derived from an EMBL/GenBank/DDBJ whole genome shotgun (WGS) entry which is preliminary data.</text>
</comment>
<proteinExistence type="predicted"/>
<protein>
    <submittedName>
        <fullName evidence="1">Uncharacterized protein</fullName>
    </submittedName>
</protein>